<dbReference type="Gene3D" id="2.60.130.10">
    <property type="entry name" value="Aromatic compound dioxygenase"/>
    <property type="match status" value="1"/>
</dbReference>
<dbReference type="InterPro" id="IPR008969">
    <property type="entry name" value="CarboxyPept-like_regulatory"/>
</dbReference>
<keyword evidence="4" id="KW-1185">Reference proteome</keyword>
<dbReference type="Pfam" id="PF13620">
    <property type="entry name" value="CarboxypepD_reg"/>
    <property type="match status" value="4"/>
</dbReference>
<protein>
    <recommendedName>
        <fullName evidence="5">Carboxypeptidase regulatory-like domain-containing protein</fullName>
    </recommendedName>
</protein>
<evidence type="ECO:0000256" key="2">
    <source>
        <dbReference type="SAM" id="MobiDB-lite"/>
    </source>
</evidence>
<evidence type="ECO:0000256" key="1">
    <source>
        <dbReference type="ARBA" id="ARBA00022729"/>
    </source>
</evidence>
<feature type="region of interest" description="Disordered" evidence="2">
    <location>
        <begin position="29"/>
        <end position="60"/>
    </location>
</feature>
<feature type="compositionally biased region" description="Acidic residues" evidence="2">
    <location>
        <begin position="708"/>
        <end position="718"/>
    </location>
</feature>
<dbReference type="PANTHER" id="PTHR23303:SF14">
    <property type="entry name" value="BOS COMPLEX SUBUNIT NOMO1-RELATED"/>
    <property type="match status" value="1"/>
</dbReference>
<dbReference type="InterPro" id="IPR051417">
    <property type="entry name" value="SDr/BOS_complex"/>
</dbReference>
<keyword evidence="1" id="KW-0732">Signal</keyword>
<accession>A0ABX9QFW1</accession>
<feature type="region of interest" description="Disordered" evidence="2">
    <location>
        <begin position="692"/>
        <end position="718"/>
    </location>
</feature>
<gene>
    <name evidence="3" type="ORF">D7Y13_20215</name>
</gene>
<evidence type="ECO:0000313" key="4">
    <source>
        <dbReference type="Proteomes" id="UP000278907"/>
    </source>
</evidence>
<comment type="caution">
    <text evidence="3">The sequence shown here is derived from an EMBL/GenBank/DDBJ whole genome shotgun (WGS) entry which is preliminary data.</text>
</comment>
<dbReference type="InterPro" id="IPR015889">
    <property type="entry name" value="Intradiol_dOase_core"/>
</dbReference>
<dbReference type="PANTHER" id="PTHR23303">
    <property type="entry name" value="CARBOXYPEPTIDASE REGULATORY REGION-CONTAINING"/>
    <property type="match status" value="1"/>
</dbReference>
<organism evidence="3 4">
    <name type="scientific">Corallococcus praedator</name>
    <dbReference type="NCBI Taxonomy" id="2316724"/>
    <lineage>
        <taxon>Bacteria</taxon>
        <taxon>Pseudomonadati</taxon>
        <taxon>Myxococcota</taxon>
        <taxon>Myxococcia</taxon>
        <taxon>Myxococcales</taxon>
        <taxon>Cystobacterineae</taxon>
        <taxon>Myxococcaceae</taxon>
        <taxon>Corallococcus</taxon>
    </lineage>
</organism>
<evidence type="ECO:0000313" key="3">
    <source>
        <dbReference type="EMBL" id="RKI06414.1"/>
    </source>
</evidence>
<feature type="compositionally biased region" description="Low complexity" evidence="2">
    <location>
        <begin position="29"/>
        <end position="41"/>
    </location>
</feature>
<dbReference type="SUPFAM" id="SSF49464">
    <property type="entry name" value="Carboxypeptidase regulatory domain-like"/>
    <property type="match status" value="4"/>
</dbReference>
<reference evidence="3 4" key="1">
    <citation type="submission" date="2018-09" db="EMBL/GenBank/DDBJ databases">
        <authorList>
            <person name="Livingstone P.G."/>
            <person name="Whitworth D.E."/>
        </authorList>
    </citation>
    <scope>NUCLEOTIDE SEQUENCE [LARGE SCALE GENOMIC DNA]</scope>
    <source>
        <strain evidence="3 4">CA031B</strain>
    </source>
</reference>
<dbReference type="SUPFAM" id="SSF49452">
    <property type="entry name" value="Starch-binding domain-like"/>
    <property type="match status" value="2"/>
</dbReference>
<dbReference type="Gene3D" id="2.60.40.1120">
    <property type="entry name" value="Carboxypeptidase-like, regulatory domain"/>
    <property type="match status" value="3"/>
</dbReference>
<sequence>MRKPSAVVIGGVLLLLLVGAGIFWWRSPTSPSSTDATSATSRPVRRQLSATPPAPPRGALQVRGRVLDARGQPVAGVEVSATVPLPGETLSELPCDTDPAVSLANGDCSNASAWDWALELVASRRGSAFVLTSTPSAQDGTFTLEGLPQGTVAVWALGPEGAALEEDVATGTQDLKLVLVPAKKLSGRVVDEDGAPLPGTRLTVLHTGNARYFETVADAEGRFAVGPLPEASYTLAAAHPGKLSTWLQDLGPLPLEEDLVLHPPRRIVGQVLDGERPVPGVSVTEQAGERIAVTDADGRFTFDNLLPSAYVMTAEHDGQRAVAEVELTEHQLDAEVTLSLGSAFFVDATVRDTAGHPVRDAVVVAVDSDTFDRGLWGVGVNKTQQTDAEGHVRLGPLVARAYRFQVEAERMLGLSEERTVGRDTPPLEFVLSPAVIVEGQVVDAQGQPVKEASLSLRAPPEEEEPPPRFRIHLHHGHRPRTFDATSDDTGHFIIKVEKAMAGIIAVEAEGYLGRELRVQAPASGLKVTLEAGATVRGTVTSSSGVPVKEVDVTLTKGGVNEDDPEDHGRVTFAGSTEEEGTFTLRGVAPGNYAVWLEASEGGYQRLMPQRVEVRGSETVELALHLDLDGRIAGVVVDSKGQPLEGVAVQAVAKEGEGNGGRSYSPLETKTGPDGRFALEPLARDWDYELTATKPGYAMPRPPAKPEPEPEVDEDDEGTDELLGGLRMGRWEPDEEDPKVIARAGNMAVRVVLAAQSRITGRLVKANGAPITRFELNEEPVRDPRGAFTVFVDKPGLQHLTFKALGHAFTQRDVRVPAGRDVDLGEVRIEAGHTVRGRVVDDATGEPLEGVAISLSLPPEELKAAAEEESGEKYEIYEVDGSFLDATTARDGTFTLPSVESRPYRLTARHNGAGEYATLERALGPTEDTLELRLQGDTRLEVTVKDAQGRPYPSMVSVRSERDQEATDYIPDDEARTVFRELEPGDYLVGLRSSDGPYAAPYQKVRVEAHRVTRVQLLAAAKGATVTVRWGERGPQGLVLFFPGTVPLPGSDAATGQLRGKGLRTSSGNETWSNVPPGPYTLMVLHHRGNGKWLTYRQDVTVGAAAEQEVQVPTLTW</sequence>
<name>A0ABX9QFW1_9BACT</name>
<dbReference type="Proteomes" id="UP000278907">
    <property type="component" value="Unassembled WGS sequence"/>
</dbReference>
<dbReference type="InterPro" id="IPR013784">
    <property type="entry name" value="Carb-bd-like_fold"/>
</dbReference>
<proteinExistence type="predicted"/>
<dbReference type="RefSeq" id="WP_120584843.1">
    <property type="nucleotide sequence ID" value="NZ_RAWI01000151.1"/>
</dbReference>
<dbReference type="EMBL" id="RAWI01000151">
    <property type="protein sequence ID" value="RKI06414.1"/>
    <property type="molecule type" value="Genomic_DNA"/>
</dbReference>
<evidence type="ECO:0008006" key="5">
    <source>
        <dbReference type="Google" id="ProtNLM"/>
    </source>
</evidence>
<feature type="region of interest" description="Disordered" evidence="2">
    <location>
        <begin position="1051"/>
        <end position="1071"/>
    </location>
</feature>